<protein>
    <submittedName>
        <fullName evidence="1">Uncharacterized protein</fullName>
    </submittedName>
</protein>
<dbReference type="Proteomes" id="UP000243236">
    <property type="component" value="Segment"/>
</dbReference>
<keyword evidence="2" id="KW-1185">Reference proteome</keyword>
<dbReference type="KEGG" id="vg:41900402"/>
<dbReference type="EMBL" id="JX997159">
    <property type="protein sequence ID" value="AGE50492.1"/>
    <property type="molecule type" value="Genomic_DNA"/>
</dbReference>
<gene>
    <name evidence="1" type="primary">CVA-1_406R</name>
    <name evidence="1" type="ORF">PBCVCVA1_406R</name>
</gene>
<proteinExistence type="predicted"/>
<dbReference type="PANTHER" id="PTHR35020">
    <property type="entry name" value="N-ACETYLGLUCOSAMINE-INDUCED PROTEIN 1"/>
    <property type="match status" value="1"/>
</dbReference>
<evidence type="ECO:0000313" key="2">
    <source>
        <dbReference type="Proteomes" id="UP000243236"/>
    </source>
</evidence>
<dbReference type="GeneID" id="41900402"/>
<name>M1HFA0_9PHYC</name>
<reference evidence="1 2" key="1">
    <citation type="submission" date="2012-10" db="EMBL/GenBank/DDBJ databases">
        <title>Towards defining the chloroviruses: a genomic journey through a genus of large DNA viruses.</title>
        <authorList>
            <person name="Jeanniard A."/>
            <person name="Dunigan D.D."/>
            <person name="Gurnon J.R."/>
            <person name="Agarkova I."/>
            <person name="Kang M."/>
            <person name="Vitek J."/>
            <person name="Duncan G."/>
            <person name="McClung O.W."/>
            <person name="Larsen M."/>
            <person name="Claverie J.-M."/>
            <person name="Van Etten J.L."/>
            <person name="Blanc G."/>
        </authorList>
    </citation>
    <scope>NUCLEOTIDE SEQUENCE [LARGE SCALE GENOMIC DNA]</scope>
</reference>
<accession>M1HFA0</accession>
<dbReference type="GO" id="GO:0006044">
    <property type="term" value="P:N-acetylglucosamine metabolic process"/>
    <property type="evidence" value="ECO:0007669"/>
    <property type="project" value="TreeGrafter"/>
</dbReference>
<dbReference type="RefSeq" id="YP_009701828.1">
    <property type="nucleotide sequence ID" value="NC_044937.1"/>
</dbReference>
<evidence type="ECO:0000313" key="1">
    <source>
        <dbReference type="EMBL" id="AGE50492.1"/>
    </source>
</evidence>
<dbReference type="InterPro" id="IPR022036">
    <property type="entry name" value="DUF3605"/>
</dbReference>
<dbReference type="Pfam" id="PF12239">
    <property type="entry name" value="DUF3605"/>
    <property type="match status" value="1"/>
</dbReference>
<organism evidence="1 2">
    <name type="scientific">Paramecium bursaria Chlorella virus CVA-1</name>
    <dbReference type="NCBI Taxonomy" id="42683"/>
    <lineage>
        <taxon>Viruses</taxon>
        <taxon>Varidnaviria</taxon>
        <taxon>Bamfordvirae</taxon>
        <taxon>Nucleocytoviricota</taxon>
        <taxon>Megaviricetes</taxon>
        <taxon>Algavirales</taxon>
        <taxon>Phycodnaviridae</taxon>
        <taxon>Chlorovirus</taxon>
        <taxon>Chlorovirus conductrix</taxon>
        <taxon>Paramecium bursaria Chlorella virus A1</taxon>
    </lineage>
</organism>
<dbReference type="PANTHER" id="PTHR35020:SF2">
    <property type="entry name" value="N-ACETYLGLUCOSAMINE-INDUCED PROTEIN 1"/>
    <property type="match status" value="1"/>
</dbReference>
<sequence length="158" mass="18780">MLWEDATMCVLLDRLDLFTRKKEVLEKYNQYCDALNRNGVTVSDVITKKMKGRPIAWMRNEYPYDVDNTRHYLIWSTYQLSNEKIKEIATRHAQGRKFICFVNPEYLRSVKNIWHAHVIITNETNIQAHNPSTTLSNQHSYTNSYYLPQKSQRTPTTY</sequence>